<keyword evidence="2" id="KW-1185">Reference proteome</keyword>
<comment type="caution">
    <text evidence="1">The sequence shown here is derived from an EMBL/GenBank/DDBJ whole genome shotgun (WGS) entry which is preliminary data.</text>
</comment>
<dbReference type="OrthoDB" id="7595390at2"/>
<protein>
    <recommendedName>
        <fullName evidence="3">ABM domain-containing protein</fullName>
    </recommendedName>
</protein>
<evidence type="ECO:0000313" key="1">
    <source>
        <dbReference type="EMBL" id="ELR72600.1"/>
    </source>
</evidence>
<dbReference type="Proteomes" id="UP000011135">
    <property type="component" value="Unassembled WGS sequence"/>
</dbReference>
<dbReference type="RefSeq" id="WP_009578650.1">
    <property type="nucleotide sequence ID" value="NZ_AMZN01000015.1"/>
</dbReference>
<organism evidence="1 2">
    <name type="scientific">Fulvivirga imtechensis AK7</name>
    <dbReference type="NCBI Taxonomy" id="1237149"/>
    <lineage>
        <taxon>Bacteria</taxon>
        <taxon>Pseudomonadati</taxon>
        <taxon>Bacteroidota</taxon>
        <taxon>Cytophagia</taxon>
        <taxon>Cytophagales</taxon>
        <taxon>Fulvivirgaceae</taxon>
        <taxon>Fulvivirga</taxon>
    </lineage>
</organism>
<accession>L8JUX8</accession>
<gene>
    <name evidence="1" type="ORF">C900_00979</name>
</gene>
<dbReference type="EMBL" id="AMZN01000015">
    <property type="protein sequence ID" value="ELR72600.1"/>
    <property type="molecule type" value="Genomic_DNA"/>
</dbReference>
<dbReference type="STRING" id="1237149.C900_00979"/>
<reference evidence="1 2" key="1">
    <citation type="submission" date="2012-12" db="EMBL/GenBank/DDBJ databases">
        <title>Genome assembly of Fulvivirga imtechensis AK7.</title>
        <authorList>
            <person name="Nupur N."/>
            <person name="Khatri I."/>
            <person name="Kumar R."/>
            <person name="Subramanian S."/>
            <person name="Pinnaka A."/>
        </authorList>
    </citation>
    <scope>NUCLEOTIDE SEQUENCE [LARGE SCALE GENOMIC DNA]</scope>
    <source>
        <strain evidence="1 2">AK7</strain>
    </source>
</reference>
<evidence type="ECO:0000313" key="2">
    <source>
        <dbReference type="Proteomes" id="UP000011135"/>
    </source>
</evidence>
<name>L8JUX8_9BACT</name>
<evidence type="ECO:0008006" key="3">
    <source>
        <dbReference type="Google" id="ProtNLM"/>
    </source>
</evidence>
<proteinExistence type="predicted"/>
<sequence length="113" mass="12537">MERKVSTDGTVLAFASYKPKAGKEQALLELVKRHLPILRDLQLATDRNNYIARSEDGTIIEVFEWTSTGAIGAAHEHPAVADIWEKMTLVADFIPMNNLQEGQSPFPGFAIIN</sequence>
<dbReference type="AlphaFoldDB" id="L8JUX8"/>